<reference evidence="3" key="1">
    <citation type="submission" date="2021-03" db="EMBL/GenBank/DDBJ databases">
        <title>Description of Psychrosphaera ytuae sp. nov. isolated from deep sea sediment of South China Sea.</title>
        <authorList>
            <person name="Zhang J."/>
            <person name="Xu X.-D."/>
        </authorList>
    </citation>
    <scope>NUCLEOTIDE SEQUENCE</scope>
    <source>
        <strain evidence="3">MTZ26</strain>
    </source>
</reference>
<dbReference type="AlphaFoldDB" id="A0A975DDR9"/>
<gene>
    <name evidence="3" type="ORF">J1N51_03190</name>
</gene>
<dbReference type="Gene3D" id="3.90.1150.10">
    <property type="entry name" value="Aspartate Aminotransferase, domain 1"/>
    <property type="match status" value="1"/>
</dbReference>
<dbReference type="Pfam" id="PF00266">
    <property type="entry name" value="Aminotran_5"/>
    <property type="match status" value="1"/>
</dbReference>
<dbReference type="RefSeq" id="WP_208832550.1">
    <property type="nucleotide sequence ID" value="NZ_CP072110.1"/>
</dbReference>
<dbReference type="KEGG" id="psym:J1N51_03190"/>
<dbReference type="InterPro" id="IPR000192">
    <property type="entry name" value="Aminotrans_V_dom"/>
</dbReference>
<keyword evidence="4" id="KW-1185">Reference proteome</keyword>
<evidence type="ECO:0000259" key="2">
    <source>
        <dbReference type="Pfam" id="PF00266"/>
    </source>
</evidence>
<sequence length="404" mass="47094">MYQQYYQQFLKARPNVQHFACHSHHYWPDVTREAMLEYWDDTARMVDDKWEYIFSKKMPSTQAMIAEYLAIKQPERIVFAPNTHELLYRIYSSFPAGKKLRVLTTDSEFYSFQRQSERWLQENVIELVKVPTEPFDTFEQRFIEAANETNFDWIFCSQVFFNSGYAIQNLTRFVEQLPESSLITIDGYHGFFAIPTDLSTLEQRIFYLSGSYKYAQGGEGACFAVVPDGNFEPRYTGWFAEFGDLHNRQSGSVAYAKHGQQFAGATMDMSAMYRLHSVLALFKSEGVNIAQIHKFVLACQNAFLAILDEIEHPTLNRKNLLQTHLYESLSAVEGELNKSIHGHFLTFKLPKEEVTRLANFLSQHGIKTDYRGDRLRFGFAMYHEPHQYDLSCLESDKRNFTTKL</sequence>
<name>A0A975DDR9_9GAMM</name>
<dbReference type="InterPro" id="IPR015421">
    <property type="entry name" value="PyrdxlP-dep_Trfase_major"/>
</dbReference>
<proteinExistence type="predicted"/>
<keyword evidence="3" id="KW-0032">Aminotransferase</keyword>
<protein>
    <submittedName>
        <fullName evidence="3">Aminotransferase class V-fold PLP-dependent enzyme</fullName>
    </submittedName>
</protein>
<accession>A0A975DDR9</accession>
<evidence type="ECO:0000256" key="1">
    <source>
        <dbReference type="ARBA" id="ARBA00022898"/>
    </source>
</evidence>
<dbReference type="SUPFAM" id="SSF53383">
    <property type="entry name" value="PLP-dependent transferases"/>
    <property type="match status" value="1"/>
</dbReference>
<dbReference type="GO" id="GO:0008483">
    <property type="term" value="F:transaminase activity"/>
    <property type="evidence" value="ECO:0007669"/>
    <property type="project" value="UniProtKB-KW"/>
</dbReference>
<dbReference type="EMBL" id="CP072110">
    <property type="protein sequence ID" value="QTH64496.1"/>
    <property type="molecule type" value="Genomic_DNA"/>
</dbReference>
<evidence type="ECO:0000313" key="4">
    <source>
        <dbReference type="Proteomes" id="UP000682739"/>
    </source>
</evidence>
<keyword evidence="1" id="KW-0663">Pyridoxal phosphate</keyword>
<feature type="domain" description="Aminotransferase class V" evidence="2">
    <location>
        <begin position="54"/>
        <end position="318"/>
    </location>
</feature>
<dbReference type="Gene3D" id="3.40.640.10">
    <property type="entry name" value="Type I PLP-dependent aspartate aminotransferase-like (Major domain)"/>
    <property type="match status" value="1"/>
</dbReference>
<dbReference type="InterPro" id="IPR015422">
    <property type="entry name" value="PyrdxlP-dep_Trfase_small"/>
</dbReference>
<dbReference type="InterPro" id="IPR015424">
    <property type="entry name" value="PyrdxlP-dep_Trfase"/>
</dbReference>
<keyword evidence="3" id="KW-0808">Transferase</keyword>
<organism evidence="3 4">
    <name type="scientific">Psychrosphaera ytuae</name>
    <dbReference type="NCBI Taxonomy" id="2820710"/>
    <lineage>
        <taxon>Bacteria</taxon>
        <taxon>Pseudomonadati</taxon>
        <taxon>Pseudomonadota</taxon>
        <taxon>Gammaproteobacteria</taxon>
        <taxon>Alteromonadales</taxon>
        <taxon>Pseudoalteromonadaceae</taxon>
        <taxon>Psychrosphaera</taxon>
    </lineage>
</organism>
<evidence type="ECO:0000313" key="3">
    <source>
        <dbReference type="EMBL" id="QTH64496.1"/>
    </source>
</evidence>
<dbReference type="Proteomes" id="UP000682739">
    <property type="component" value="Chromosome"/>
</dbReference>